<gene>
    <name evidence="1" type="ORF">A2845_01895</name>
</gene>
<dbReference type="AlphaFoldDB" id="A0A1G2CWC2"/>
<reference evidence="1 2" key="1">
    <citation type="journal article" date="2016" name="Nat. Commun.">
        <title>Thousands of microbial genomes shed light on interconnected biogeochemical processes in an aquifer system.</title>
        <authorList>
            <person name="Anantharaman K."/>
            <person name="Brown C.T."/>
            <person name="Hug L.A."/>
            <person name="Sharon I."/>
            <person name="Castelle C.J."/>
            <person name="Probst A.J."/>
            <person name="Thomas B.C."/>
            <person name="Singh A."/>
            <person name="Wilkins M.J."/>
            <person name="Karaoz U."/>
            <person name="Brodie E.L."/>
            <person name="Williams K.H."/>
            <person name="Hubbard S.S."/>
            <person name="Banfield J.F."/>
        </authorList>
    </citation>
    <scope>NUCLEOTIDE SEQUENCE [LARGE SCALE GENOMIC DNA]</scope>
</reference>
<name>A0A1G2CWC2_9BACT</name>
<dbReference type="EMBL" id="MHLI01000016">
    <property type="protein sequence ID" value="OGZ05010.1"/>
    <property type="molecule type" value="Genomic_DNA"/>
</dbReference>
<accession>A0A1G2CWC2</accession>
<proteinExistence type="predicted"/>
<organism evidence="1 2">
    <name type="scientific">Candidatus Lloydbacteria bacterium RIFCSPHIGHO2_01_FULL_49_22</name>
    <dbReference type="NCBI Taxonomy" id="1798658"/>
    <lineage>
        <taxon>Bacteria</taxon>
        <taxon>Candidatus Lloydiibacteriota</taxon>
    </lineage>
</organism>
<protein>
    <submittedName>
        <fullName evidence="1">Uncharacterized protein</fullName>
    </submittedName>
</protein>
<sequence>MTLNTLSPNAVAAEKQAMKNWVRTVHNYQPGDAFAKEDFLVDAFRAITSLVHYHKGNPLVQQAVRNYPDLTPRCFTILTILHGAYTSEPSKRSIMDDVIGMLDSDLVEQELEACTYAKNARAGAFFPELVKVMETIRNVYESKYLSLDALPPTSHQAYTLYVLNCADKLSRKVCEEEMYGHLSVYAGKFEKVLDLAKPTS</sequence>
<evidence type="ECO:0000313" key="1">
    <source>
        <dbReference type="EMBL" id="OGZ05010.1"/>
    </source>
</evidence>
<comment type="caution">
    <text evidence="1">The sequence shown here is derived from an EMBL/GenBank/DDBJ whole genome shotgun (WGS) entry which is preliminary data.</text>
</comment>
<evidence type="ECO:0000313" key="2">
    <source>
        <dbReference type="Proteomes" id="UP000177122"/>
    </source>
</evidence>
<dbReference type="Proteomes" id="UP000177122">
    <property type="component" value="Unassembled WGS sequence"/>
</dbReference>